<protein>
    <submittedName>
        <fullName evidence="2">Uncharacterized protein</fullName>
    </submittedName>
</protein>
<accession>A0A3P7LGY4</accession>
<reference evidence="2 3" key="1">
    <citation type="submission" date="2018-11" db="EMBL/GenBank/DDBJ databases">
        <authorList>
            <consortium name="Pathogen Informatics"/>
        </authorList>
    </citation>
    <scope>NUCLEOTIDE SEQUENCE [LARGE SCALE GENOMIC DNA]</scope>
</reference>
<dbReference type="EMBL" id="UYYB01101993">
    <property type="protein sequence ID" value="VDM78448.1"/>
    <property type="molecule type" value="Genomic_DNA"/>
</dbReference>
<feature type="compositionally biased region" description="Basic and acidic residues" evidence="1">
    <location>
        <begin position="35"/>
        <end position="45"/>
    </location>
</feature>
<proteinExistence type="predicted"/>
<evidence type="ECO:0000256" key="1">
    <source>
        <dbReference type="SAM" id="MobiDB-lite"/>
    </source>
</evidence>
<dbReference type="AlphaFoldDB" id="A0A3P7LGY4"/>
<feature type="compositionally biased region" description="Basic and acidic residues" evidence="1">
    <location>
        <begin position="17"/>
        <end position="26"/>
    </location>
</feature>
<organism evidence="2 3">
    <name type="scientific">Strongylus vulgaris</name>
    <name type="common">Blood worm</name>
    <dbReference type="NCBI Taxonomy" id="40348"/>
    <lineage>
        <taxon>Eukaryota</taxon>
        <taxon>Metazoa</taxon>
        <taxon>Ecdysozoa</taxon>
        <taxon>Nematoda</taxon>
        <taxon>Chromadorea</taxon>
        <taxon>Rhabditida</taxon>
        <taxon>Rhabditina</taxon>
        <taxon>Rhabditomorpha</taxon>
        <taxon>Strongyloidea</taxon>
        <taxon>Strongylidae</taxon>
        <taxon>Strongylus</taxon>
    </lineage>
</organism>
<gene>
    <name evidence="2" type="ORF">SVUK_LOCUS13446</name>
</gene>
<feature type="region of interest" description="Disordered" evidence="1">
    <location>
        <begin position="1"/>
        <end position="103"/>
    </location>
</feature>
<feature type="compositionally biased region" description="Acidic residues" evidence="1">
    <location>
        <begin position="46"/>
        <end position="56"/>
    </location>
</feature>
<dbReference type="Proteomes" id="UP000270094">
    <property type="component" value="Unassembled WGS sequence"/>
</dbReference>
<keyword evidence="3" id="KW-1185">Reference proteome</keyword>
<evidence type="ECO:0000313" key="2">
    <source>
        <dbReference type="EMBL" id="VDM78448.1"/>
    </source>
</evidence>
<name>A0A3P7LGY4_STRVU</name>
<feature type="compositionally biased region" description="Polar residues" evidence="1">
    <location>
        <begin position="69"/>
        <end position="95"/>
    </location>
</feature>
<evidence type="ECO:0000313" key="3">
    <source>
        <dbReference type="Proteomes" id="UP000270094"/>
    </source>
</evidence>
<sequence>MHVVIFWFSEDELNQNDETKGEEDKNPPTSPSSKTLHDFPHHIVDDVLEENEDEGGEETKAKSGMAGPSETTQMSSNVGTEQDSTPSPTTNANESTTKRKTVT</sequence>